<dbReference type="AlphaFoldDB" id="D7DV05"/>
<protein>
    <submittedName>
        <fullName evidence="2">Extracellular solute-binding protein family 1</fullName>
    </submittedName>
</protein>
<dbReference type="CDD" id="cd13540">
    <property type="entry name" value="PBP2_ModA_WtpA"/>
    <property type="match status" value="1"/>
</dbReference>
<sequence>MGIFLVLAFSGCTDQQTPAEDTDSQKIEGIVKIFHAGSLAVPFEEYEKAFEEKYPNTDVQRESAGSVACVRNIVELHKKADVLGSADYSLIPKMMYPDYADWYLMVAKNEIVIAYTNKSKYTDEITTDNWYEIFQKDDVKYGFSSANDDPCGYRSQMVIKLAEKTYNDSTIYENLIMKNSNFEVVENADGSFLIESPAEITVNTDKIFMRSKEVDLLGPLESGAYDYLFIYKSVANQHNLEYIELPADINLGAYDKAENYGRASLLIESQNKTIAAAPIVYGVTVPTNAENKAAGVAFVKFILENPQIFENAGQPVIKPAIGNGNVPADYDGLVEMTA</sequence>
<dbReference type="PANTHER" id="PTHR30632">
    <property type="entry name" value="MOLYBDATE-BINDING PERIPLASMIC PROTEIN"/>
    <property type="match status" value="1"/>
</dbReference>
<proteinExistence type="inferred from homology"/>
<evidence type="ECO:0000256" key="1">
    <source>
        <dbReference type="ARBA" id="ARBA00009438"/>
    </source>
</evidence>
<name>D7DV05_METV3</name>
<evidence type="ECO:0000313" key="3">
    <source>
        <dbReference type="Proteomes" id="UP000007722"/>
    </source>
</evidence>
<dbReference type="InParanoid" id="D7DV05"/>
<dbReference type="EMBL" id="CP002057">
    <property type="protein sequence ID" value="ADI36965.1"/>
    <property type="molecule type" value="Genomic_DNA"/>
</dbReference>
<dbReference type="GO" id="GO:1901359">
    <property type="term" value="F:tungstate binding"/>
    <property type="evidence" value="ECO:0007669"/>
    <property type="project" value="InterPro"/>
</dbReference>
<dbReference type="Gene3D" id="3.40.190.10">
    <property type="entry name" value="Periplasmic binding protein-like II"/>
    <property type="match status" value="2"/>
</dbReference>
<reference evidence="2 3" key="1">
    <citation type="submission" date="2010-05" db="EMBL/GenBank/DDBJ databases">
        <title>Complete sequence of Methanococcus voltae A3.</title>
        <authorList>
            <consortium name="US DOE Joint Genome Institute"/>
            <person name="Lucas S."/>
            <person name="Copeland A."/>
            <person name="Lapidus A."/>
            <person name="Cheng J.-F."/>
            <person name="Bruce D."/>
            <person name="Goodwin L."/>
            <person name="Pitluck S."/>
            <person name="Lowry S."/>
            <person name="Clum A."/>
            <person name="Land M."/>
            <person name="Hauser L."/>
            <person name="Kyrpides N."/>
            <person name="Mikhailova N."/>
            <person name="Whitman W.B."/>
            <person name="Woyke T."/>
        </authorList>
    </citation>
    <scope>NUCLEOTIDE SEQUENCE [LARGE SCALE GENOMIC DNA]</scope>
    <source>
        <strain evidence="3">ATCC BAA-1334 / A3</strain>
    </source>
</reference>
<dbReference type="Proteomes" id="UP000007722">
    <property type="component" value="Chromosome"/>
</dbReference>
<dbReference type="SUPFAM" id="SSF53850">
    <property type="entry name" value="Periplasmic binding protein-like II"/>
    <property type="match status" value="1"/>
</dbReference>
<evidence type="ECO:0000313" key="2">
    <source>
        <dbReference type="EMBL" id="ADI36965.1"/>
    </source>
</evidence>
<dbReference type="KEGG" id="mvo:Mvol_1308"/>
<accession>D7DV05</accession>
<dbReference type="HOGENOM" id="CLU_055936_0_0_2"/>
<dbReference type="NCBIfam" id="TIGR03730">
    <property type="entry name" value="tungstate_WtpA"/>
    <property type="match status" value="1"/>
</dbReference>
<organism evidence="2 3">
    <name type="scientific">Methanococcus voltae (strain ATCC BAA-1334 / A3)</name>
    <dbReference type="NCBI Taxonomy" id="456320"/>
    <lineage>
        <taxon>Archaea</taxon>
        <taxon>Methanobacteriati</taxon>
        <taxon>Methanobacteriota</taxon>
        <taxon>Methanomada group</taxon>
        <taxon>Methanococci</taxon>
        <taxon>Methanococcales</taxon>
        <taxon>Methanococcaceae</taxon>
        <taxon>Methanococcus</taxon>
    </lineage>
</organism>
<dbReference type="eggNOG" id="arCOG00219">
    <property type="taxonomic scope" value="Archaea"/>
</dbReference>
<dbReference type="NCBIfam" id="NF003196">
    <property type="entry name" value="PRK04168.1"/>
    <property type="match status" value="1"/>
</dbReference>
<dbReference type="InterPro" id="IPR050682">
    <property type="entry name" value="ModA/WtpA"/>
</dbReference>
<dbReference type="GO" id="GO:0015689">
    <property type="term" value="P:molybdate ion transport"/>
    <property type="evidence" value="ECO:0007669"/>
    <property type="project" value="TreeGrafter"/>
</dbReference>
<dbReference type="GO" id="GO:0030973">
    <property type="term" value="F:molybdate ion binding"/>
    <property type="evidence" value="ECO:0007669"/>
    <property type="project" value="TreeGrafter"/>
</dbReference>
<comment type="similarity">
    <text evidence="1">Belongs to the bacterial solute-binding protein 1 family. WtpA subfamily.</text>
</comment>
<dbReference type="InterPro" id="IPR022498">
    <property type="entry name" value="ABC_trnspt_W-bd_WtpA"/>
</dbReference>
<keyword evidence="3" id="KW-1185">Reference proteome</keyword>
<dbReference type="PANTHER" id="PTHR30632:SF16">
    <property type="entry name" value="MOLYBDATE_TUNGSTATE-BINDING PROTEIN WTPA"/>
    <property type="match status" value="1"/>
</dbReference>
<gene>
    <name evidence="2" type="ordered locus">Mvol_1308</name>
</gene>
<dbReference type="Pfam" id="PF13531">
    <property type="entry name" value="SBP_bac_11"/>
    <property type="match status" value="1"/>
</dbReference>
<dbReference type="STRING" id="456320.Mvol_1308"/>